<protein>
    <submittedName>
        <fullName evidence="2">Uncharacterized protein</fullName>
    </submittedName>
</protein>
<comment type="caution">
    <text evidence="2">The sequence shown here is derived from an EMBL/GenBank/DDBJ whole genome shotgun (WGS) entry which is preliminary data.</text>
</comment>
<evidence type="ECO:0000313" key="2">
    <source>
        <dbReference type="EMBL" id="GLK51968.1"/>
    </source>
</evidence>
<keyword evidence="3" id="KW-1185">Reference proteome</keyword>
<evidence type="ECO:0000313" key="3">
    <source>
        <dbReference type="Proteomes" id="UP001143486"/>
    </source>
</evidence>
<proteinExistence type="predicted"/>
<dbReference type="RefSeq" id="WP_271186331.1">
    <property type="nucleotide sequence ID" value="NZ_BSFE01000003.1"/>
</dbReference>
<evidence type="ECO:0000256" key="1">
    <source>
        <dbReference type="SAM" id="Phobius"/>
    </source>
</evidence>
<organism evidence="2 3">
    <name type="scientific">Maricaulis virginensis</name>
    <dbReference type="NCBI Taxonomy" id="144022"/>
    <lineage>
        <taxon>Bacteria</taxon>
        <taxon>Pseudomonadati</taxon>
        <taxon>Pseudomonadota</taxon>
        <taxon>Alphaproteobacteria</taxon>
        <taxon>Maricaulales</taxon>
        <taxon>Maricaulaceae</taxon>
        <taxon>Maricaulis</taxon>
    </lineage>
</organism>
<accession>A0A9W6IL44</accession>
<feature type="transmembrane region" description="Helical" evidence="1">
    <location>
        <begin position="12"/>
        <end position="32"/>
    </location>
</feature>
<dbReference type="AlphaFoldDB" id="A0A9W6IL44"/>
<reference evidence="2" key="2">
    <citation type="submission" date="2023-01" db="EMBL/GenBank/DDBJ databases">
        <authorList>
            <person name="Sun Q."/>
            <person name="Evtushenko L."/>
        </authorList>
    </citation>
    <scope>NUCLEOTIDE SEQUENCE</scope>
    <source>
        <strain evidence="2">VKM B-1513</strain>
    </source>
</reference>
<gene>
    <name evidence="2" type="ORF">GCM10017621_14760</name>
</gene>
<dbReference type="EMBL" id="BSFE01000003">
    <property type="protein sequence ID" value="GLK51968.1"/>
    <property type="molecule type" value="Genomic_DNA"/>
</dbReference>
<reference evidence="2" key="1">
    <citation type="journal article" date="2014" name="Int. J. Syst. Evol. Microbiol.">
        <title>Complete genome sequence of Corynebacterium casei LMG S-19264T (=DSM 44701T), isolated from a smear-ripened cheese.</title>
        <authorList>
            <consortium name="US DOE Joint Genome Institute (JGI-PGF)"/>
            <person name="Walter F."/>
            <person name="Albersmeier A."/>
            <person name="Kalinowski J."/>
            <person name="Ruckert C."/>
        </authorList>
    </citation>
    <scope>NUCLEOTIDE SEQUENCE</scope>
    <source>
        <strain evidence="2">VKM B-1513</strain>
    </source>
</reference>
<keyword evidence="1" id="KW-1133">Transmembrane helix</keyword>
<keyword evidence="1" id="KW-0812">Transmembrane</keyword>
<name>A0A9W6IL44_9PROT</name>
<sequence length="210" mass="23140">MSKTSSVQAWLGRAVIEAALIVFAVVLGFVVNEWREDVSDRRAAEAAMDRVVAEIETNIAQLEAVVGYHESVVARIDERLAGIAAAGEPVRGVPFDEFGNLMPRGVNAPGLSSFAWQHAQQHGRLDVLPYAIVAGTARVYGMQASGVEATWRQIVELLFAGPQVMREQDLEASLRFTQIGFSELASQERFLIDQYRRLLEDLREAGLDRG</sequence>
<keyword evidence="1" id="KW-0472">Membrane</keyword>
<dbReference type="Proteomes" id="UP001143486">
    <property type="component" value="Unassembled WGS sequence"/>
</dbReference>